<accession>A0A381T5T1</accession>
<protein>
    <submittedName>
        <fullName evidence="1">Uncharacterized protein</fullName>
    </submittedName>
</protein>
<proteinExistence type="predicted"/>
<gene>
    <name evidence="1" type="ORF">METZ01_LOCUS64379</name>
</gene>
<evidence type="ECO:0000313" key="1">
    <source>
        <dbReference type="EMBL" id="SVA11525.1"/>
    </source>
</evidence>
<name>A0A381T5T1_9ZZZZ</name>
<sequence length="568" mass="63212">MAKPPAEVSFPGDRNRRKKIRMRGIKRASPEIQHRLDRNLEELMDDPEIFVPEIRGEVDRSFFSKDKMARTLKELTVVASKRNDPKWLRKRMTKKGGDLVCCALAGSLIAASEEDRSTVAVFKNPLFGVASYIRRGSGKQSHLAGIQNHTHPKMRLLVWDEHAKAGQWFFSWDGGFVFTGDTPSPPAEWVKWSLGNASIELSGDKVRWSRGLDEQTVADGELTKAGWLRMEFGDGTIVGLSQAALAKTEEQFAQSVAMGMMPPRLSDVSSAEWMWRPEGWPEDRDLPEEGVERLEEVLGAWLGLALDDSLLARSCRSSVLNSINDGYVVGTHWFSAESRVDFLEYMTGSVEERSAMACILDSLDTGIHVRTDGVVLKIEEDVIRFEDSACHPNLVALWPEHGLTILEGIYGMTGDDAEAVLSKQEKRKQGFGAFLRELGDSRSTAMRLERLPWEVGSLPDPLGFADDLVRQAVDSGVASTVSKARKGKGLEMAMGWAWLNVHDRTESDAWRFDESSRDKGGDWVPALQALWDAAEDLLLNDNKDAVQDYQAAMRWLGEASGSGSLPDQ</sequence>
<dbReference type="AlphaFoldDB" id="A0A381T5T1"/>
<organism evidence="1">
    <name type="scientific">marine metagenome</name>
    <dbReference type="NCBI Taxonomy" id="408172"/>
    <lineage>
        <taxon>unclassified sequences</taxon>
        <taxon>metagenomes</taxon>
        <taxon>ecological metagenomes</taxon>
    </lineage>
</organism>
<dbReference type="EMBL" id="UINC01004067">
    <property type="protein sequence ID" value="SVA11525.1"/>
    <property type="molecule type" value="Genomic_DNA"/>
</dbReference>
<reference evidence="1" key="1">
    <citation type="submission" date="2018-05" db="EMBL/GenBank/DDBJ databases">
        <authorList>
            <person name="Lanie J.A."/>
            <person name="Ng W.-L."/>
            <person name="Kazmierczak K.M."/>
            <person name="Andrzejewski T.M."/>
            <person name="Davidsen T.M."/>
            <person name="Wayne K.J."/>
            <person name="Tettelin H."/>
            <person name="Glass J.I."/>
            <person name="Rusch D."/>
            <person name="Podicherti R."/>
            <person name="Tsui H.-C.T."/>
            <person name="Winkler M.E."/>
        </authorList>
    </citation>
    <scope>NUCLEOTIDE SEQUENCE</scope>
</reference>